<comment type="similarity">
    <text evidence="2">Belongs to the nucleobase:cation symporter-2 (NCS2) (TC 2.A.40) family. Azg-like subfamily.</text>
</comment>
<dbReference type="EMBL" id="FOQE01000014">
    <property type="protein sequence ID" value="SFH70163.1"/>
    <property type="molecule type" value="Genomic_DNA"/>
</dbReference>
<feature type="transmembrane region" description="Helical" evidence="7">
    <location>
        <begin position="50"/>
        <end position="70"/>
    </location>
</feature>
<accession>A0A1I3C6X9</accession>
<feature type="transmembrane region" description="Helical" evidence="7">
    <location>
        <begin position="77"/>
        <end position="94"/>
    </location>
</feature>
<feature type="transmembrane region" description="Helical" evidence="7">
    <location>
        <begin position="243"/>
        <end position="266"/>
    </location>
</feature>
<evidence type="ECO:0000256" key="4">
    <source>
        <dbReference type="ARBA" id="ARBA00022692"/>
    </source>
</evidence>
<dbReference type="PANTHER" id="PTHR43337:SF2">
    <property type="entry name" value="XANTHINE_URACIL PERMEASE"/>
    <property type="match status" value="1"/>
</dbReference>
<dbReference type="PANTHER" id="PTHR43337">
    <property type="entry name" value="XANTHINE/URACIL PERMEASE C887.17-RELATED"/>
    <property type="match status" value="1"/>
</dbReference>
<feature type="transmembrane region" description="Helical" evidence="7">
    <location>
        <begin position="337"/>
        <end position="354"/>
    </location>
</feature>
<evidence type="ECO:0000256" key="5">
    <source>
        <dbReference type="ARBA" id="ARBA00022989"/>
    </source>
</evidence>
<keyword evidence="5 7" id="KW-1133">Transmembrane helix</keyword>
<dbReference type="InterPro" id="IPR006043">
    <property type="entry name" value="NCS2"/>
</dbReference>
<evidence type="ECO:0000256" key="1">
    <source>
        <dbReference type="ARBA" id="ARBA00004141"/>
    </source>
</evidence>
<feature type="transmembrane region" description="Helical" evidence="7">
    <location>
        <begin position="100"/>
        <end position="118"/>
    </location>
</feature>
<dbReference type="RefSeq" id="WP_177186184.1">
    <property type="nucleotide sequence ID" value="NZ_FOQE01000014.1"/>
</dbReference>
<keyword evidence="9" id="KW-1185">Reference proteome</keyword>
<gene>
    <name evidence="8" type="ORF">SAMN04489868_11426</name>
</gene>
<organism evidence="8 9">
    <name type="scientific">Pisciglobus halotolerans</name>
    <dbReference type="NCBI Taxonomy" id="745365"/>
    <lineage>
        <taxon>Bacteria</taxon>
        <taxon>Bacillati</taxon>
        <taxon>Bacillota</taxon>
        <taxon>Bacilli</taxon>
        <taxon>Lactobacillales</taxon>
        <taxon>Carnobacteriaceae</taxon>
    </lineage>
</organism>
<evidence type="ECO:0000313" key="8">
    <source>
        <dbReference type="EMBL" id="SFH70163.1"/>
    </source>
</evidence>
<evidence type="ECO:0000313" key="9">
    <source>
        <dbReference type="Proteomes" id="UP000198668"/>
    </source>
</evidence>
<evidence type="ECO:0000256" key="3">
    <source>
        <dbReference type="ARBA" id="ARBA00022448"/>
    </source>
</evidence>
<dbReference type="AlphaFoldDB" id="A0A1I3C6X9"/>
<feature type="transmembrane region" description="Helical" evidence="7">
    <location>
        <begin position="20"/>
        <end position="38"/>
    </location>
</feature>
<evidence type="ECO:0000256" key="2">
    <source>
        <dbReference type="ARBA" id="ARBA00005697"/>
    </source>
</evidence>
<protein>
    <submittedName>
        <fullName evidence="8">Putative MFS transporter, AGZA family, xanthine/uracil permease</fullName>
    </submittedName>
</protein>
<evidence type="ECO:0000256" key="6">
    <source>
        <dbReference type="ARBA" id="ARBA00023136"/>
    </source>
</evidence>
<evidence type="ECO:0000256" key="7">
    <source>
        <dbReference type="SAM" id="Phobius"/>
    </source>
</evidence>
<comment type="subcellular location">
    <subcellularLocation>
        <location evidence="1">Membrane</location>
        <topology evidence="1">Multi-pass membrane protein</topology>
    </subcellularLocation>
</comment>
<keyword evidence="4 7" id="KW-0812">Transmembrane</keyword>
<name>A0A1I3C6X9_9LACT</name>
<proteinExistence type="inferred from homology"/>
<feature type="transmembrane region" description="Helical" evidence="7">
    <location>
        <begin position="194"/>
        <end position="211"/>
    </location>
</feature>
<sequence length="426" mass="45644">MEKLFHLNQKGTSLKQEIMAGLTSFFAISYIIVVNPMILADAGIPSELSVFATILASAMGSLLMGLLANAPLVMTPGMGVNAFFTYTIVVSMGLSWQQALGVILISSLIFIVISFTNLGMKLAESIPESLKQGITAGIGLFLVMIGLENGGVIVDGGSHSFVALGNLTDPLVLLTLLGIVLSAVLYLRKVKGSFFIGIIVITLLSLVTGSHQPTSSTFSMSQIVEYPQILGAFDLSAFFNLPFILAVFSMTMILIFESIGLLEGLLEDKKQFKQAFRVTGIMTVLSSLLGTSPTVVAAESASGIKEGGKTGLTSVTVSILFLLSFVFTPLLTYIPSAALSPVVVITGAIMMESLKRIDFEDFSEWFPAFLIVVMIPLTSSIVDGLAFGFIAYPLLKMAKGEFFKIKKMMHVVSFLFFLTMIAIATL</sequence>
<feature type="transmembrane region" description="Helical" evidence="7">
    <location>
        <begin position="167"/>
        <end position="187"/>
    </location>
</feature>
<feature type="transmembrane region" description="Helical" evidence="7">
    <location>
        <begin position="130"/>
        <end position="147"/>
    </location>
</feature>
<dbReference type="GO" id="GO:0005345">
    <property type="term" value="F:purine nucleobase transmembrane transporter activity"/>
    <property type="evidence" value="ECO:0007669"/>
    <property type="project" value="TreeGrafter"/>
</dbReference>
<feature type="transmembrane region" description="Helical" evidence="7">
    <location>
        <begin position="310"/>
        <end position="330"/>
    </location>
</feature>
<feature type="transmembrane region" description="Helical" evidence="7">
    <location>
        <begin position="407"/>
        <end position="425"/>
    </location>
</feature>
<keyword evidence="6 7" id="KW-0472">Membrane</keyword>
<dbReference type="Pfam" id="PF00860">
    <property type="entry name" value="Xan_ur_permease"/>
    <property type="match status" value="1"/>
</dbReference>
<dbReference type="Proteomes" id="UP000198668">
    <property type="component" value="Unassembled WGS sequence"/>
</dbReference>
<feature type="transmembrane region" description="Helical" evidence="7">
    <location>
        <begin position="278"/>
        <end position="298"/>
    </location>
</feature>
<feature type="transmembrane region" description="Helical" evidence="7">
    <location>
        <begin position="366"/>
        <end position="395"/>
    </location>
</feature>
<dbReference type="GO" id="GO:0005886">
    <property type="term" value="C:plasma membrane"/>
    <property type="evidence" value="ECO:0007669"/>
    <property type="project" value="TreeGrafter"/>
</dbReference>
<keyword evidence="3" id="KW-0813">Transport</keyword>
<dbReference type="InterPro" id="IPR045018">
    <property type="entry name" value="Azg-like"/>
</dbReference>
<reference evidence="8 9" key="1">
    <citation type="submission" date="2016-10" db="EMBL/GenBank/DDBJ databases">
        <authorList>
            <person name="de Groot N.N."/>
        </authorList>
    </citation>
    <scope>NUCLEOTIDE SEQUENCE [LARGE SCALE GENOMIC DNA]</scope>
    <source>
        <strain evidence="8 9">DSM 27630</strain>
    </source>
</reference>